<protein>
    <submittedName>
        <fullName evidence="3">IS91 family transposase</fullName>
    </submittedName>
</protein>
<dbReference type="InterPro" id="IPR026889">
    <property type="entry name" value="Zn_Tnp"/>
</dbReference>
<accession>A0ABV1B5H4</accession>
<dbReference type="Pfam" id="PF14319">
    <property type="entry name" value="Zn_Tnp_IS91"/>
    <property type="match status" value="1"/>
</dbReference>
<feature type="domain" description="Transposase zinc-binding" evidence="2">
    <location>
        <begin position="10"/>
        <end position="99"/>
    </location>
</feature>
<dbReference type="EMBL" id="JBBMEK010000076">
    <property type="protein sequence ID" value="MEQ2364983.1"/>
    <property type="molecule type" value="Genomic_DNA"/>
</dbReference>
<evidence type="ECO:0000313" key="4">
    <source>
        <dbReference type="Proteomes" id="UP001469749"/>
    </source>
</evidence>
<keyword evidence="4" id="KW-1185">Reference proteome</keyword>
<dbReference type="Pfam" id="PF04986">
    <property type="entry name" value="Y2_Tnp"/>
    <property type="match status" value="1"/>
</dbReference>
<dbReference type="Proteomes" id="UP001469749">
    <property type="component" value="Unassembled WGS sequence"/>
</dbReference>
<evidence type="ECO:0000259" key="1">
    <source>
        <dbReference type="Pfam" id="PF04986"/>
    </source>
</evidence>
<proteinExistence type="predicted"/>
<dbReference type="PANTHER" id="PTHR37023:SF1">
    <property type="entry name" value="ISSOD25 TRANSPOSASE TNPA_ISSOD25"/>
    <property type="match status" value="1"/>
</dbReference>
<organism evidence="3 4">
    <name type="scientific">Coprococcus intestinihominis</name>
    <dbReference type="NCBI Taxonomy" id="3133154"/>
    <lineage>
        <taxon>Bacteria</taxon>
        <taxon>Bacillati</taxon>
        <taxon>Bacillota</taxon>
        <taxon>Clostridia</taxon>
        <taxon>Lachnospirales</taxon>
        <taxon>Lachnospiraceae</taxon>
        <taxon>Coprococcus</taxon>
    </lineage>
</organism>
<feature type="domain" description="Transposase IS801/IS1294" evidence="1">
    <location>
        <begin position="141"/>
        <end position="229"/>
    </location>
</feature>
<gene>
    <name evidence="3" type="ORF">WMO25_07710</name>
</gene>
<reference evidence="3 4" key="1">
    <citation type="submission" date="2024-03" db="EMBL/GenBank/DDBJ databases">
        <title>Human intestinal bacterial collection.</title>
        <authorList>
            <person name="Pauvert C."/>
            <person name="Hitch T.C.A."/>
            <person name="Clavel T."/>
        </authorList>
    </citation>
    <scope>NUCLEOTIDE SEQUENCE [LARGE SCALE GENOMIC DNA]</scope>
    <source>
        <strain evidence="3 4">CLA-AA-H190</strain>
    </source>
</reference>
<evidence type="ECO:0000313" key="3">
    <source>
        <dbReference type="EMBL" id="MEQ2364983.1"/>
    </source>
</evidence>
<evidence type="ECO:0000259" key="2">
    <source>
        <dbReference type="Pfam" id="PF14319"/>
    </source>
</evidence>
<sequence length="234" mass="27186">MSNVITIQDVFHQFLPKYSETHLFSSEQHMAALCISKCKTAEMGANISECESCHKKYIHYNSCKNRHCPMCQGMEVDEWIDKQQENVLDVPYFHTVFTIPEELYPLVYSNQKLLYDALYHAAHLTMTELSSDPKHLGARIGYICVLHTWGSRMNYHPHLHTIVLGGGLDSTNHWKDKGKKFFFPVKVMSAVFKKHYLKELKLLRESGKLQYSGTSQKFQNHYTFKELLDTLYVG</sequence>
<comment type="caution">
    <text evidence="3">The sequence shown here is derived from an EMBL/GenBank/DDBJ whole genome shotgun (WGS) entry which is preliminary data.</text>
</comment>
<name>A0ABV1B5H4_9FIRM</name>
<dbReference type="InterPro" id="IPR007069">
    <property type="entry name" value="Transposase_32"/>
</dbReference>
<dbReference type="PANTHER" id="PTHR37023">
    <property type="entry name" value="TRANSPOSASE"/>
    <property type="match status" value="1"/>
</dbReference>